<dbReference type="Proteomes" id="UP001419268">
    <property type="component" value="Unassembled WGS sequence"/>
</dbReference>
<organism evidence="1 2">
    <name type="scientific">Stephania cephalantha</name>
    <dbReference type="NCBI Taxonomy" id="152367"/>
    <lineage>
        <taxon>Eukaryota</taxon>
        <taxon>Viridiplantae</taxon>
        <taxon>Streptophyta</taxon>
        <taxon>Embryophyta</taxon>
        <taxon>Tracheophyta</taxon>
        <taxon>Spermatophyta</taxon>
        <taxon>Magnoliopsida</taxon>
        <taxon>Ranunculales</taxon>
        <taxon>Menispermaceae</taxon>
        <taxon>Menispermoideae</taxon>
        <taxon>Cissampelideae</taxon>
        <taxon>Stephania</taxon>
    </lineage>
</organism>
<keyword evidence="2" id="KW-1185">Reference proteome</keyword>
<evidence type="ECO:0000313" key="2">
    <source>
        <dbReference type="Proteomes" id="UP001419268"/>
    </source>
</evidence>
<accession>A0AAP0IN19</accession>
<protein>
    <submittedName>
        <fullName evidence="1">Uncharacterized protein</fullName>
    </submittedName>
</protein>
<proteinExistence type="predicted"/>
<comment type="caution">
    <text evidence="1">The sequence shown here is derived from an EMBL/GenBank/DDBJ whole genome shotgun (WGS) entry which is preliminary data.</text>
</comment>
<gene>
    <name evidence="1" type="ORF">Scep_016614</name>
</gene>
<sequence>MRDVKLSPDVVTYNTFGLNGVLRNGLVVLMHLSCLKRWRPVADGRQWLAGCRIDKRLLWFNSSLP</sequence>
<reference evidence="1 2" key="1">
    <citation type="submission" date="2024-01" db="EMBL/GenBank/DDBJ databases">
        <title>Genome assemblies of Stephania.</title>
        <authorList>
            <person name="Yang L."/>
        </authorList>
    </citation>
    <scope>NUCLEOTIDE SEQUENCE [LARGE SCALE GENOMIC DNA]</scope>
    <source>
        <strain evidence="1">JXDWG</strain>
        <tissue evidence="1">Leaf</tissue>
    </source>
</reference>
<dbReference type="AlphaFoldDB" id="A0AAP0IN19"/>
<evidence type="ECO:0000313" key="1">
    <source>
        <dbReference type="EMBL" id="KAK9118521.1"/>
    </source>
</evidence>
<dbReference type="EMBL" id="JBBNAG010000007">
    <property type="protein sequence ID" value="KAK9118521.1"/>
    <property type="molecule type" value="Genomic_DNA"/>
</dbReference>
<name>A0AAP0IN19_9MAGN</name>